<gene>
    <name evidence="2" type="ORF">GXM_04551</name>
</gene>
<organism evidence="2 3">
    <name type="scientific">Nostoc sphaeroides CCNUC1</name>
    <dbReference type="NCBI Taxonomy" id="2653204"/>
    <lineage>
        <taxon>Bacteria</taxon>
        <taxon>Bacillati</taxon>
        <taxon>Cyanobacteriota</taxon>
        <taxon>Cyanophyceae</taxon>
        <taxon>Nostocales</taxon>
        <taxon>Nostocaceae</taxon>
        <taxon>Nostoc</taxon>
    </lineage>
</organism>
<dbReference type="EMBL" id="CP045226">
    <property type="protein sequence ID" value="QFS47070.1"/>
    <property type="molecule type" value="Genomic_DNA"/>
</dbReference>
<dbReference type="Proteomes" id="UP000326678">
    <property type="component" value="Chromosome Gxm1"/>
</dbReference>
<feature type="compositionally biased region" description="Gly residues" evidence="1">
    <location>
        <begin position="1"/>
        <end position="11"/>
    </location>
</feature>
<protein>
    <submittedName>
        <fullName evidence="2">Uncharacterized protein</fullName>
    </submittedName>
</protein>
<reference evidence="2 3" key="1">
    <citation type="submission" date="2019-10" db="EMBL/GenBank/DDBJ databases">
        <title>Genomic and transcriptomic insights into the perfect genentic adaptation of a filamentous nitrogen-fixing cyanobacterium to rice fields.</title>
        <authorList>
            <person name="Chen Z."/>
        </authorList>
    </citation>
    <scope>NUCLEOTIDE SEQUENCE [LARGE SCALE GENOMIC DNA]</scope>
    <source>
        <strain evidence="2">CCNUC1</strain>
    </source>
</reference>
<evidence type="ECO:0000313" key="2">
    <source>
        <dbReference type="EMBL" id="QFS47070.1"/>
    </source>
</evidence>
<evidence type="ECO:0000256" key="1">
    <source>
        <dbReference type="SAM" id="MobiDB-lite"/>
    </source>
</evidence>
<proteinExistence type="predicted"/>
<evidence type="ECO:0000313" key="3">
    <source>
        <dbReference type="Proteomes" id="UP000326678"/>
    </source>
</evidence>
<dbReference type="KEGG" id="nsh:GXM_04551"/>
<dbReference type="AlphaFoldDB" id="A0A5P8W355"/>
<name>A0A5P8W355_9NOSO</name>
<sequence>MIFHQGGGDWGLGTRDRRKCPMPNPQSEIIRLQHPSGTSKRKIASHLLI</sequence>
<accession>A0A5P8W355</accession>
<feature type="region of interest" description="Disordered" evidence="1">
    <location>
        <begin position="1"/>
        <end position="24"/>
    </location>
</feature>
<keyword evidence="3" id="KW-1185">Reference proteome</keyword>